<dbReference type="SMART" id="SM00382">
    <property type="entry name" value="AAA"/>
    <property type="match status" value="1"/>
</dbReference>
<dbReference type="AlphaFoldDB" id="A0A366DHJ3"/>
<dbReference type="PANTHER" id="PTHR24220">
    <property type="entry name" value="IMPORT ATP-BINDING PROTEIN"/>
    <property type="match status" value="1"/>
</dbReference>
<organism evidence="6 7">
    <name type="scientific">Nocardia puris</name>
    <dbReference type="NCBI Taxonomy" id="208602"/>
    <lineage>
        <taxon>Bacteria</taxon>
        <taxon>Bacillati</taxon>
        <taxon>Actinomycetota</taxon>
        <taxon>Actinomycetes</taxon>
        <taxon>Mycobacteriales</taxon>
        <taxon>Nocardiaceae</taxon>
        <taxon>Nocardia</taxon>
    </lineage>
</organism>
<evidence type="ECO:0000313" key="6">
    <source>
        <dbReference type="EMBL" id="RBO89491.1"/>
    </source>
</evidence>
<dbReference type="GO" id="GO:0016887">
    <property type="term" value="F:ATP hydrolysis activity"/>
    <property type="evidence" value="ECO:0007669"/>
    <property type="project" value="InterPro"/>
</dbReference>
<dbReference type="GO" id="GO:0022857">
    <property type="term" value="F:transmembrane transporter activity"/>
    <property type="evidence" value="ECO:0007669"/>
    <property type="project" value="TreeGrafter"/>
</dbReference>
<feature type="compositionally biased region" description="Basic and acidic residues" evidence="4">
    <location>
        <begin position="234"/>
        <end position="268"/>
    </location>
</feature>
<keyword evidence="2" id="KW-0547">Nucleotide-binding</keyword>
<evidence type="ECO:0000256" key="2">
    <source>
        <dbReference type="ARBA" id="ARBA00022741"/>
    </source>
</evidence>
<dbReference type="GO" id="GO:0005886">
    <property type="term" value="C:plasma membrane"/>
    <property type="evidence" value="ECO:0007669"/>
    <property type="project" value="TreeGrafter"/>
</dbReference>
<evidence type="ECO:0000259" key="5">
    <source>
        <dbReference type="PROSITE" id="PS50893"/>
    </source>
</evidence>
<protein>
    <submittedName>
        <fullName evidence="6">Putative ABC transport system ATP-binding protein</fullName>
    </submittedName>
</protein>
<feature type="region of interest" description="Disordered" evidence="4">
    <location>
        <begin position="222"/>
        <end position="274"/>
    </location>
</feature>
<dbReference type="FunFam" id="3.40.50.300:FF:000032">
    <property type="entry name" value="Export ABC transporter ATP-binding protein"/>
    <property type="match status" value="1"/>
</dbReference>
<dbReference type="PROSITE" id="PS50893">
    <property type="entry name" value="ABC_TRANSPORTER_2"/>
    <property type="match status" value="1"/>
</dbReference>
<dbReference type="GO" id="GO:0005524">
    <property type="term" value="F:ATP binding"/>
    <property type="evidence" value="ECO:0007669"/>
    <property type="project" value="UniProtKB-KW"/>
</dbReference>
<evidence type="ECO:0000256" key="3">
    <source>
        <dbReference type="ARBA" id="ARBA00022840"/>
    </source>
</evidence>
<dbReference type="PANTHER" id="PTHR24220:SF685">
    <property type="entry name" value="ABC TRANSPORTER RELATED"/>
    <property type="match status" value="1"/>
</dbReference>
<dbReference type="InterPro" id="IPR003593">
    <property type="entry name" value="AAA+_ATPase"/>
</dbReference>
<feature type="domain" description="ABC transporter" evidence="5">
    <location>
        <begin position="6"/>
        <end position="244"/>
    </location>
</feature>
<evidence type="ECO:0000256" key="4">
    <source>
        <dbReference type="SAM" id="MobiDB-lite"/>
    </source>
</evidence>
<dbReference type="PROSITE" id="PS00211">
    <property type="entry name" value="ABC_TRANSPORTER_1"/>
    <property type="match status" value="1"/>
</dbReference>
<evidence type="ECO:0000313" key="7">
    <source>
        <dbReference type="Proteomes" id="UP000252586"/>
    </source>
</evidence>
<dbReference type="InterPro" id="IPR017911">
    <property type="entry name" value="MacB-like_ATP-bd"/>
</dbReference>
<dbReference type="RefSeq" id="WP_084537464.1">
    <property type="nucleotide sequence ID" value="NZ_CP107943.1"/>
</dbReference>
<dbReference type="GO" id="GO:0098796">
    <property type="term" value="C:membrane protein complex"/>
    <property type="evidence" value="ECO:0007669"/>
    <property type="project" value="UniProtKB-ARBA"/>
</dbReference>
<keyword evidence="3 6" id="KW-0067">ATP-binding</keyword>
<evidence type="ECO:0000256" key="1">
    <source>
        <dbReference type="ARBA" id="ARBA00022448"/>
    </source>
</evidence>
<dbReference type="CDD" id="cd03255">
    <property type="entry name" value="ABC_MJ0796_LolCDE_FtsE"/>
    <property type="match status" value="1"/>
</dbReference>
<dbReference type="SUPFAM" id="SSF52540">
    <property type="entry name" value="P-loop containing nucleoside triphosphate hydrolases"/>
    <property type="match status" value="1"/>
</dbReference>
<dbReference type="EMBL" id="QNRE01000007">
    <property type="protein sequence ID" value="RBO89491.1"/>
    <property type="molecule type" value="Genomic_DNA"/>
</dbReference>
<reference evidence="6 7" key="1">
    <citation type="submission" date="2018-06" db="EMBL/GenBank/DDBJ databases">
        <title>Genomic Encyclopedia of Type Strains, Phase IV (KMG-IV): sequencing the most valuable type-strain genomes for metagenomic binning, comparative biology and taxonomic classification.</title>
        <authorList>
            <person name="Goeker M."/>
        </authorList>
    </citation>
    <scope>NUCLEOTIDE SEQUENCE [LARGE SCALE GENOMIC DNA]</scope>
    <source>
        <strain evidence="6 7">DSM 44599</strain>
    </source>
</reference>
<dbReference type="InterPro" id="IPR003439">
    <property type="entry name" value="ABC_transporter-like_ATP-bd"/>
</dbReference>
<comment type="caution">
    <text evidence="6">The sequence shown here is derived from an EMBL/GenBank/DDBJ whole genome shotgun (WGS) entry which is preliminary data.</text>
</comment>
<gene>
    <name evidence="6" type="ORF">DFR74_107169</name>
</gene>
<name>A0A366DHJ3_9NOCA</name>
<dbReference type="InterPro" id="IPR017871">
    <property type="entry name" value="ABC_transporter-like_CS"/>
</dbReference>
<dbReference type="Proteomes" id="UP000252586">
    <property type="component" value="Unassembled WGS sequence"/>
</dbReference>
<dbReference type="Gene3D" id="3.40.50.300">
    <property type="entry name" value="P-loop containing nucleotide triphosphate hydrolases"/>
    <property type="match status" value="1"/>
</dbReference>
<dbReference type="STRING" id="1210090.GCA_001613185_01987"/>
<dbReference type="InterPro" id="IPR027417">
    <property type="entry name" value="P-loop_NTPase"/>
</dbReference>
<sequence>MTRPAIELADVVKEYRIGAGVVRALDGVTLRIEAGCFAAITGPSGSGKSTLLHLLGALDSPGAGTVTVAGERIDGRDERWLSEFRRTRVGFVFQFFNLVPSLSAWENVAVPALLGGTPLRRAKPRARHLLDRVGLADRARHRPAELSGGQMQRVAIARALMMDPAVILADEPTGNLDSASGAAILDLLRGLADDGAAVVMVTHDGDAARGCDRVITLRDGRIAARTEESPGGEHSIRPEPEARAGRAAEHAAREDPGDSTRTLRDRSSEQVVSP</sequence>
<dbReference type="InterPro" id="IPR015854">
    <property type="entry name" value="ABC_transpr_LolD-like"/>
</dbReference>
<dbReference type="Pfam" id="PF00005">
    <property type="entry name" value="ABC_tran"/>
    <property type="match status" value="1"/>
</dbReference>
<dbReference type="OrthoDB" id="9802264at2"/>
<accession>A0A366DHJ3</accession>
<keyword evidence="7" id="KW-1185">Reference proteome</keyword>
<proteinExistence type="predicted"/>
<keyword evidence="1" id="KW-0813">Transport</keyword>